<protein>
    <recommendedName>
        <fullName evidence="7">TF-B3 domain-containing protein</fullName>
    </recommendedName>
</protein>
<name>A0A7J7L5T3_9MAGN</name>
<evidence type="ECO:0000256" key="5">
    <source>
        <dbReference type="ARBA" id="ARBA00023242"/>
    </source>
</evidence>
<evidence type="ECO:0000256" key="2">
    <source>
        <dbReference type="ARBA" id="ARBA00023015"/>
    </source>
</evidence>
<evidence type="ECO:0000256" key="3">
    <source>
        <dbReference type="ARBA" id="ARBA00023125"/>
    </source>
</evidence>
<dbReference type="OrthoDB" id="757982at2759"/>
<keyword evidence="2" id="KW-0805">Transcription regulation</keyword>
<dbReference type="Pfam" id="PF02362">
    <property type="entry name" value="B3"/>
    <property type="match status" value="1"/>
</dbReference>
<feature type="domain" description="TF-B3" evidence="7">
    <location>
        <begin position="122"/>
        <end position="213"/>
    </location>
</feature>
<dbReference type="GO" id="GO:0003700">
    <property type="term" value="F:DNA-binding transcription factor activity"/>
    <property type="evidence" value="ECO:0007669"/>
    <property type="project" value="InterPro"/>
</dbReference>
<dbReference type="PANTHER" id="PTHR31140:SF73">
    <property type="entry name" value="B3 DOMAIN-CONTAINING TRANSCRIPTION FACTOR FUS3"/>
    <property type="match status" value="1"/>
</dbReference>
<reference evidence="8 9" key="1">
    <citation type="journal article" date="2020" name="IScience">
        <title>Genome Sequencing of the Endangered Kingdonia uniflora (Circaeasteraceae, Ranunculales) Reveals Potential Mechanisms of Evolutionary Specialization.</title>
        <authorList>
            <person name="Sun Y."/>
            <person name="Deng T."/>
            <person name="Zhang A."/>
            <person name="Moore M.J."/>
            <person name="Landis J.B."/>
            <person name="Lin N."/>
            <person name="Zhang H."/>
            <person name="Zhang X."/>
            <person name="Huang J."/>
            <person name="Zhang X."/>
            <person name="Sun H."/>
            <person name="Wang H."/>
        </authorList>
    </citation>
    <scope>NUCLEOTIDE SEQUENCE [LARGE SCALE GENOMIC DNA]</scope>
    <source>
        <strain evidence="8">TB1705</strain>
        <tissue evidence="8">Leaf</tissue>
    </source>
</reference>
<organism evidence="8 9">
    <name type="scientific">Kingdonia uniflora</name>
    <dbReference type="NCBI Taxonomy" id="39325"/>
    <lineage>
        <taxon>Eukaryota</taxon>
        <taxon>Viridiplantae</taxon>
        <taxon>Streptophyta</taxon>
        <taxon>Embryophyta</taxon>
        <taxon>Tracheophyta</taxon>
        <taxon>Spermatophyta</taxon>
        <taxon>Magnoliopsida</taxon>
        <taxon>Ranunculales</taxon>
        <taxon>Circaeasteraceae</taxon>
        <taxon>Kingdonia</taxon>
    </lineage>
</organism>
<evidence type="ECO:0000256" key="4">
    <source>
        <dbReference type="ARBA" id="ARBA00023163"/>
    </source>
</evidence>
<accession>A0A7J7L5T3</accession>
<evidence type="ECO:0000313" key="9">
    <source>
        <dbReference type="Proteomes" id="UP000541444"/>
    </source>
</evidence>
<evidence type="ECO:0000256" key="1">
    <source>
        <dbReference type="ARBA" id="ARBA00004123"/>
    </source>
</evidence>
<dbReference type="SUPFAM" id="SSF101936">
    <property type="entry name" value="DNA-binding pseudobarrel domain"/>
    <property type="match status" value="1"/>
</dbReference>
<dbReference type="CDD" id="cd10017">
    <property type="entry name" value="B3_DNA"/>
    <property type="match status" value="1"/>
</dbReference>
<dbReference type="InterPro" id="IPR015300">
    <property type="entry name" value="DNA-bd_pseudobarrel_sf"/>
</dbReference>
<dbReference type="InterPro" id="IPR044800">
    <property type="entry name" value="LEC2-like"/>
</dbReference>
<evidence type="ECO:0000256" key="6">
    <source>
        <dbReference type="SAM" id="MobiDB-lite"/>
    </source>
</evidence>
<dbReference type="EMBL" id="JACGCM010002618">
    <property type="protein sequence ID" value="KAF6138001.1"/>
    <property type="molecule type" value="Genomic_DNA"/>
</dbReference>
<dbReference type="GO" id="GO:0003677">
    <property type="term" value="F:DNA binding"/>
    <property type="evidence" value="ECO:0007669"/>
    <property type="project" value="UniProtKB-KW"/>
</dbReference>
<dbReference type="Proteomes" id="UP000541444">
    <property type="component" value="Unassembled WGS sequence"/>
</dbReference>
<dbReference type="GO" id="GO:0005634">
    <property type="term" value="C:nucleus"/>
    <property type="evidence" value="ECO:0007669"/>
    <property type="project" value="UniProtKB-SubCell"/>
</dbReference>
<dbReference type="Gene3D" id="2.40.330.10">
    <property type="entry name" value="DNA-binding pseudobarrel domain"/>
    <property type="match status" value="1"/>
</dbReference>
<keyword evidence="4" id="KW-0804">Transcription</keyword>
<keyword evidence="3" id="KW-0238">DNA-binding</keyword>
<comment type="caution">
    <text evidence="8">The sequence shown here is derived from an EMBL/GenBank/DDBJ whole genome shotgun (WGS) entry which is preliminary data.</text>
</comment>
<dbReference type="AlphaFoldDB" id="A0A7J7L5T3"/>
<keyword evidence="9" id="KW-1185">Reference proteome</keyword>
<keyword evidence="5" id="KW-0539">Nucleus</keyword>
<evidence type="ECO:0000259" key="7">
    <source>
        <dbReference type="SMART" id="SM01019"/>
    </source>
</evidence>
<gene>
    <name evidence="8" type="ORF">GIB67_041874</name>
</gene>
<feature type="region of interest" description="Disordered" evidence="6">
    <location>
        <begin position="75"/>
        <end position="109"/>
    </location>
</feature>
<dbReference type="PANTHER" id="PTHR31140">
    <property type="entry name" value="B3 DOMAIN-CONTAINING TRANSCRIPTION FACTOR ABI3"/>
    <property type="match status" value="1"/>
</dbReference>
<dbReference type="InterPro" id="IPR003340">
    <property type="entry name" value="B3_DNA-bd"/>
</dbReference>
<evidence type="ECO:0000313" key="8">
    <source>
        <dbReference type="EMBL" id="KAF6138001.1"/>
    </source>
</evidence>
<comment type="subcellular location">
    <subcellularLocation>
        <location evidence="1">Nucleus</location>
    </subcellularLocation>
</comment>
<dbReference type="SMART" id="SM01019">
    <property type="entry name" value="B3"/>
    <property type="match status" value="1"/>
</dbReference>
<sequence length="292" mass="33191">MAGVNHNQTIVFLEGDNHRINNNNNNEEDEPALLVGGSRIGGAGRRLVAAGFRGLASFGTNRGRRMARQRRASMTSLPFPSAGSSSNLQRVPESPVVPPVAPVSRPAQHSRDVDARKLRFLLQKELRHSDRAAELNLPTLESKEGFFIGMEDMDGMRVWSFKYRFWPNNNSRMYILENTGEFVRSHGLEIGDYMMLYKDDQNNKYIIRARKASDQTPFYDYRRNGFYDGNMHFFPDVDGNRANMFQGMDDISTSFYYDTTTNFPDDFPVDFPSLEPVRGFGSVEGLSLDDFP</sequence>
<proteinExistence type="predicted"/>